<feature type="transmembrane region" description="Helical" evidence="1">
    <location>
        <begin position="70"/>
        <end position="92"/>
    </location>
</feature>
<sequence>MSIGMMATYYLHYSPWMTMQPTSLCESIKRSAFLDVYRGTAVLLMIIFHFCWDLRNFGFVEFSIYDPFWVYFRSVILTLFLSAVGWSTYLVFTKKANPSFWKRDLKLFIAAIAISLATYLAMPNQWIYFGILHFIFIASLINRPIAKYPIFSATIGATIIVAYHATDWLLFPNAFSTITQYVAIPERTLDIVFPFPWIGVVLIGPLLGYLHLHKLPTPNNIIIVMLSFMGRYALPIYLLHQLVLFALVGSVKMVLNLAD</sequence>
<dbReference type="Pfam" id="PF07786">
    <property type="entry name" value="HGSNAT_cat"/>
    <property type="match status" value="1"/>
</dbReference>
<evidence type="ECO:0000313" key="4">
    <source>
        <dbReference type="Proteomes" id="UP000253506"/>
    </source>
</evidence>
<dbReference type="Proteomes" id="UP000253506">
    <property type="component" value="Unassembled WGS sequence"/>
</dbReference>
<evidence type="ECO:0000259" key="2">
    <source>
        <dbReference type="Pfam" id="PF07786"/>
    </source>
</evidence>
<reference evidence="3 4" key="1">
    <citation type="submission" date="2018-07" db="EMBL/GenBank/DDBJ databases">
        <title>Genomic Encyclopedia of Type Strains, Phase III (KMG-III): the genomes of soil and plant-associated and newly described type strains.</title>
        <authorList>
            <person name="Whitman W."/>
        </authorList>
    </citation>
    <scope>NUCLEOTIDE SEQUENCE [LARGE SCALE GENOMIC DNA]</scope>
    <source>
        <strain evidence="3 4">CECT 7731</strain>
    </source>
</reference>
<gene>
    <name evidence="3" type="ORF">DFP77_11359</name>
</gene>
<feature type="transmembrane region" description="Helical" evidence="1">
    <location>
        <begin position="150"/>
        <end position="171"/>
    </location>
</feature>
<accession>A0A369A2K3</accession>
<dbReference type="EMBL" id="QPJQ01000013">
    <property type="protein sequence ID" value="RCX03439.1"/>
    <property type="molecule type" value="Genomic_DNA"/>
</dbReference>
<comment type="caution">
    <text evidence="3">The sequence shown here is derived from an EMBL/GenBank/DDBJ whole genome shotgun (WGS) entry which is preliminary data.</text>
</comment>
<feature type="transmembrane region" description="Helical" evidence="1">
    <location>
        <begin position="126"/>
        <end position="143"/>
    </location>
</feature>
<feature type="transmembrane region" description="Helical" evidence="1">
    <location>
        <begin position="232"/>
        <end position="255"/>
    </location>
</feature>
<dbReference type="InterPro" id="IPR012429">
    <property type="entry name" value="HGSNAT_cat"/>
</dbReference>
<name>A0A369A2K3_9GAMM</name>
<keyword evidence="1" id="KW-0812">Transmembrane</keyword>
<evidence type="ECO:0000256" key="1">
    <source>
        <dbReference type="SAM" id="Phobius"/>
    </source>
</evidence>
<feature type="domain" description="Heparan-alpha-glucosaminide N-acetyltransferase catalytic" evidence="2">
    <location>
        <begin position="30"/>
        <end position="241"/>
    </location>
</feature>
<organism evidence="3 4">
    <name type="scientific">Marinomonas foliarum</name>
    <dbReference type="NCBI Taxonomy" id="491950"/>
    <lineage>
        <taxon>Bacteria</taxon>
        <taxon>Pseudomonadati</taxon>
        <taxon>Pseudomonadota</taxon>
        <taxon>Gammaproteobacteria</taxon>
        <taxon>Oceanospirillales</taxon>
        <taxon>Oceanospirillaceae</taxon>
        <taxon>Marinomonas</taxon>
    </lineage>
</organism>
<feature type="transmembrane region" description="Helical" evidence="1">
    <location>
        <begin position="32"/>
        <end position="50"/>
    </location>
</feature>
<keyword evidence="1" id="KW-1133">Transmembrane helix</keyword>
<dbReference type="AlphaFoldDB" id="A0A369A2K3"/>
<feature type="transmembrane region" description="Helical" evidence="1">
    <location>
        <begin position="191"/>
        <end position="212"/>
    </location>
</feature>
<keyword evidence="1" id="KW-0472">Membrane</keyword>
<evidence type="ECO:0000313" key="3">
    <source>
        <dbReference type="EMBL" id="RCX03439.1"/>
    </source>
</evidence>
<protein>
    <submittedName>
        <fullName evidence="3">Putative membrane protein</fullName>
    </submittedName>
</protein>
<feature type="transmembrane region" description="Helical" evidence="1">
    <location>
        <begin position="104"/>
        <end position="120"/>
    </location>
</feature>
<proteinExistence type="predicted"/>
<dbReference type="RefSeq" id="WP_258861100.1">
    <property type="nucleotide sequence ID" value="NZ_QPJQ01000013.1"/>
</dbReference>